<name>A0A1Y1JQV5_PHOPY</name>
<evidence type="ECO:0000313" key="1">
    <source>
        <dbReference type="EMBL" id="JAV51569.1"/>
    </source>
</evidence>
<accession>A0A1Y1JQV5</accession>
<proteinExistence type="predicted"/>
<sequence length="103" mass="10689">MDDRGLEHTDVGALALSTFSVPDSMPESLGESNFLKRGCGLDTGVIVSPLCIKCEVAVNSSSPEEVEPEFALCLCGHKPPANVAAKRGALEALGLTWCGGAGW</sequence>
<dbReference type="AlphaFoldDB" id="A0A1Y1JQV5"/>
<reference evidence="1" key="1">
    <citation type="journal article" date="2016" name="Sci. Rep.">
        <title>Molecular characterization of firefly nuptial gifts: a multi-omics approach sheds light on postcopulatory sexual selection.</title>
        <authorList>
            <person name="Al-Wathiqui N."/>
            <person name="Fallon T.R."/>
            <person name="South A."/>
            <person name="Weng J.K."/>
            <person name="Lewis S.M."/>
        </authorList>
    </citation>
    <scope>NUCLEOTIDE SEQUENCE</scope>
</reference>
<dbReference type="EMBL" id="GEZM01103080">
    <property type="protein sequence ID" value="JAV51569.1"/>
    <property type="molecule type" value="Transcribed_RNA"/>
</dbReference>
<organism evidence="1">
    <name type="scientific">Photinus pyralis</name>
    <name type="common">Common eastern firefly</name>
    <name type="synonym">Lampyris pyralis</name>
    <dbReference type="NCBI Taxonomy" id="7054"/>
    <lineage>
        <taxon>Eukaryota</taxon>
        <taxon>Metazoa</taxon>
        <taxon>Ecdysozoa</taxon>
        <taxon>Arthropoda</taxon>
        <taxon>Hexapoda</taxon>
        <taxon>Insecta</taxon>
        <taxon>Pterygota</taxon>
        <taxon>Neoptera</taxon>
        <taxon>Endopterygota</taxon>
        <taxon>Coleoptera</taxon>
        <taxon>Polyphaga</taxon>
        <taxon>Elateriformia</taxon>
        <taxon>Elateroidea</taxon>
        <taxon>Lampyridae</taxon>
        <taxon>Lampyrinae</taxon>
        <taxon>Photinus</taxon>
    </lineage>
</organism>
<protein>
    <submittedName>
        <fullName evidence="1">Uncharacterized protein</fullName>
    </submittedName>
</protein>